<evidence type="ECO:0008006" key="2">
    <source>
        <dbReference type="Google" id="ProtNLM"/>
    </source>
</evidence>
<evidence type="ECO:0000313" key="1">
    <source>
        <dbReference type="EMBL" id="MDX8303112.1"/>
    </source>
</evidence>
<organism evidence="1">
    <name type="scientific">Agrobacterium rosae</name>
    <dbReference type="NCBI Taxonomy" id="1972867"/>
    <lineage>
        <taxon>Bacteria</taxon>
        <taxon>Pseudomonadati</taxon>
        <taxon>Pseudomonadota</taxon>
        <taxon>Alphaproteobacteria</taxon>
        <taxon>Hyphomicrobiales</taxon>
        <taxon>Rhizobiaceae</taxon>
        <taxon>Rhizobium/Agrobacterium group</taxon>
        <taxon>Agrobacterium</taxon>
    </lineage>
</organism>
<gene>
    <name evidence="1" type="ORF">RMR22_12710</name>
</gene>
<dbReference type="EMBL" id="JAVRAF010000003">
    <property type="protein sequence ID" value="MDX8303112.1"/>
    <property type="molecule type" value="Genomic_DNA"/>
</dbReference>
<name>A0AAW9FHP0_9HYPH</name>
<sequence>MVRALQVPATAFSRSFGKYRDEVHNVGVIEITSHDRVVGAYISAKELDHFNELKKRERQVIRVEDADDELIEAIKNARWGEISE</sequence>
<dbReference type="RefSeq" id="WP_103584855.1">
    <property type="nucleotide sequence ID" value="NZ_CP133551.1"/>
</dbReference>
<proteinExistence type="predicted"/>
<protein>
    <recommendedName>
        <fullName evidence="2">Antitoxin</fullName>
    </recommendedName>
</protein>
<dbReference type="AlphaFoldDB" id="A0AAW9FHP0"/>
<accession>A0AAW9FHP0</accession>
<comment type="caution">
    <text evidence="1">The sequence shown here is derived from an EMBL/GenBank/DDBJ whole genome shotgun (WGS) entry which is preliminary data.</text>
</comment>
<reference evidence="1" key="1">
    <citation type="journal article" date="2023" name="Phytobiomes J">
        <title>Deciphering the key players within the bacterial microbiota associated with aerial crown gall tumors on rhododendron: Insights into the gallobiome.</title>
        <authorList>
            <person name="Kuzmanovic N."/>
            <person name="Nesme J."/>
            <person name="Wolf J."/>
            <person name="Neumann-Schaal M."/>
            <person name="Petersen J."/>
            <person name="Fernandez-Gnecco G."/>
            <person name="Sproeer C."/>
            <person name="Bunk B."/>
            <person name="Overmann J."/>
            <person name="Sorensen S.J."/>
            <person name="Idczak E."/>
            <person name="Smalla K."/>
        </authorList>
    </citation>
    <scope>NUCLEOTIDE SEQUENCE</scope>
    <source>
        <strain evidence="1">Rho-11.1</strain>
    </source>
</reference>